<organism evidence="1">
    <name type="scientific">Pithovirus LCPAC406</name>
    <dbReference type="NCBI Taxonomy" id="2506599"/>
    <lineage>
        <taxon>Viruses</taxon>
        <taxon>Pithoviruses</taxon>
    </lineage>
</organism>
<proteinExistence type="predicted"/>
<sequence length="214" mass="24798">MPFIISLLGSKNGRSKFINRIDCKPTKLSSGVRKLDYLIKHWNIVLYDIDEGFGDEYLNKCDGILHFCFGGKLRTWKTLPVIHCYEEKNTTEIVMKMIKIIEDIYCSPILRKKFIICLIGDNDYISDTMCSYDSDPKRITSSVLKIDVDNIFGCSVIIYGLYLPMRKYLDDCDGVVHFCSRRSTRYESLVPVVYHSTDSNFDPVERLILRILGY</sequence>
<gene>
    <name evidence="1" type="ORF">LCPAC406_00180</name>
</gene>
<dbReference type="EMBL" id="MK500604">
    <property type="protein sequence ID" value="QBK93704.1"/>
    <property type="molecule type" value="Genomic_DNA"/>
</dbReference>
<accession>A0A481ZCQ7</accession>
<evidence type="ECO:0000313" key="1">
    <source>
        <dbReference type="EMBL" id="QBK93704.1"/>
    </source>
</evidence>
<name>A0A481ZCQ7_9VIRU</name>
<reference evidence="1" key="1">
    <citation type="journal article" date="2019" name="MBio">
        <title>Virus Genomes from Deep Sea Sediments Expand the Ocean Megavirome and Support Independent Origins of Viral Gigantism.</title>
        <authorList>
            <person name="Backstrom D."/>
            <person name="Yutin N."/>
            <person name="Jorgensen S.L."/>
            <person name="Dharamshi J."/>
            <person name="Homa F."/>
            <person name="Zaremba-Niedwiedzka K."/>
            <person name="Spang A."/>
            <person name="Wolf Y.I."/>
            <person name="Koonin E.V."/>
            <person name="Ettema T.J."/>
        </authorList>
    </citation>
    <scope>NUCLEOTIDE SEQUENCE</scope>
</reference>
<protein>
    <submittedName>
        <fullName evidence="1">Uncharacterized protein</fullName>
    </submittedName>
</protein>